<dbReference type="Proteomes" id="UP000283255">
    <property type="component" value="Unassembled WGS sequence"/>
</dbReference>
<dbReference type="GO" id="GO:0009279">
    <property type="term" value="C:cell outer membrane"/>
    <property type="evidence" value="ECO:0007669"/>
    <property type="project" value="UniProtKB-SubCell"/>
</dbReference>
<protein>
    <submittedName>
        <fullName evidence="8">OmpA family protein</fullName>
    </submittedName>
</protein>
<dbReference type="InterPro" id="IPR006664">
    <property type="entry name" value="OMP_bac"/>
</dbReference>
<keyword evidence="5" id="KW-0812">Transmembrane</keyword>
<evidence type="ECO:0000313" key="9">
    <source>
        <dbReference type="Proteomes" id="UP000283255"/>
    </source>
</evidence>
<feature type="domain" description="OmpA-like" evidence="7">
    <location>
        <begin position="102"/>
        <end position="221"/>
    </location>
</feature>
<dbReference type="InterPro" id="IPR050330">
    <property type="entry name" value="Bact_OuterMem_StrucFunc"/>
</dbReference>
<name>A0A418YD08_9GAMM</name>
<accession>A0A418YD08</accession>
<dbReference type="PRINTS" id="PR01021">
    <property type="entry name" value="OMPADOMAIN"/>
</dbReference>
<keyword evidence="9" id="KW-1185">Reference proteome</keyword>
<dbReference type="PANTHER" id="PTHR30329">
    <property type="entry name" value="STATOR ELEMENT OF FLAGELLAR MOTOR COMPLEX"/>
    <property type="match status" value="1"/>
</dbReference>
<dbReference type="Gene3D" id="3.30.1330.60">
    <property type="entry name" value="OmpA-like domain"/>
    <property type="match status" value="1"/>
</dbReference>
<comment type="caution">
    <text evidence="8">The sequence shown here is derived from an EMBL/GenBank/DDBJ whole genome shotgun (WGS) entry which is preliminary data.</text>
</comment>
<evidence type="ECO:0000313" key="8">
    <source>
        <dbReference type="EMBL" id="RJG42411.1"/>
    </source>
</evidence>
<feature type="chain" id="PRO_5019498076" evidence="6">
    <location>
        <begin position="22"/>
        <end position="228"/>
    </location>
</feature>
<reference evidence="8 9" key="2">
    <citation type="submission" date="2019-01" db="EMBL/GenBank/DDBJ databases">
        <title>Motilimonas pumilus sp. nov., isolated from the gut of sea cucumber (Apostichopus japonicus).</title>
        <authorList>
            <person name="Wang F.-Q."/>
            <person name="Ren L.-H."/>
            <person name="Lin Y.-W."/>
            <person name="Sun G.-H."/>
            <person name="Du Z.-J."/>
            <person name="Zhao J.-X."/>
            <person name="Liu X.-J."/>
            <person name="Liu L.-J."/>
        </authorList>
    </citation>
    <scope>NUCLEOTIDE SEQUENCE [LARGE SCALE GENOMIC DNA]</scope>
    <source>
        <strain evidence="8 9">PLHSC7-2</strain>
    </source>
</reference>
<evidence type="ECO:0000256" key="3">
    <source>
        <dbReference type="ARBA" id="ARBA00023237"/>
    </source>
</evidence>
<dbReference type="PROSITE" id="PS51123">
    <property type="entry name" value="OMPA_2"/>
    <property type="match status" value="1"/>
</dbReference>
<dbReference type="SUPFAM" id="SSF103088">
    <property type="entry name" value="OmpA-like"/>
    <property type="match status" value="1"/>
</dbReference>
<keyword evidence="5" id="KW-1133">Transmembrane helix</keyword>
<keyword evidence="2 4" id="KW-0472">Membrane</keyword>
<organism evidence="8 9">
    <name type="scientific">Motilimonas pumila</name>
    <dbReference type="NCBI Taxonomy" id="2303987"/>
    <lineage>
        <taxon>Bacteria</taxon>
        <taxon>Pseudomonadati</taxon>
        <taxon>Pseudomonadota</taxon>
        <taxon>Gammaproteobacteria</taxon>
        <taxon>Alteromonadales</taxon>
        <taxon>Alteromonadales genera incertae sedis</taxon>
        <taxon>Motilimonas</taxon>
    </lineage>
</organism>
<dbReference type="Pfam" id="PF00691">
    <property type="entry name" value="OmpA"/>
    <property type="match status" value="1"/>
</dbReference>
<evidence type="ECO:0000256" key="5">
    <source>
        <dbReference type="SAM" id="Phobius"/>
    </source>
</evidence>
<dbReference type="EMBL" id="QZCH01000017">
    <property type="protein sequence ID" value="RJG42411.1"/>
    <property type="molecule type" value="Genomic_DNA"/>
</dbReference>
<feature type="transmembrane region" description="Helical" evidence="5">
    <location>
        <begin position="31"/>
        <end position="56"/>
    </location>
</feature>
<sequence>MKKQLIISTLIASSLISQSLAAEPVPVWQKGTVYTLATVAGVAIGGPVGGIVGLAVGDFVNEKMDGDAQAKTLAPQLAKSQQQVDTLQDSLLAQDEQLAMMQDLALQRLQFEVFFRTGDAQLSEQAKQQLTWLADYVSQQEQVSIALAGFADPRGDDQFNLDLSQQRLAQVKNVLIASGVSPAVIETTAYGSQAKSELANDKDLDSFALQRKVSVTLTQTEPGHYAQQ</sequence>
<keyword evidence="3" id="KW-0998">Cell outer membrane</keyword>
<proteinExistence type="predicted"/>
<dbReference type="PANTHER" id="PTHR30329:SF21">
    <property type="entry name" value="LIPOPROTEIN YIAD-RELATED"/>
    <property type="match status" value="1"/>
</dbReference>
<dbReference type="AlphaFoldDB" id="A0A418YD08"/>
<reference evidence="8 9" key="1">
    <citation type="submission" date="2018-09" db="EMBL/GenBank/DDBJ databases">
        <authorList>
            <person name="Wang F."/>
        </authorList>
    </citation>
    <scope>NUCLEOTIDE SEQUENCE [LARGE SCALE GENOMIC DNA]</scope>
    <source>
        <strain evidence="8 9">PLHSC7-2</strain>
    </source>
</reference>
<evidence type="ECO:0000256" key="6">
    <source>
        <dbReference type="SAM" id="SignalP"/>
    </source>
</evidence>
<evidence type="ECO:0000256" key="2">
    <source>
        <dbReference type="ARBA" id="ARBA00023136"/>
    </source>
</evidence>
<dbReference type="CDD" id="cd07185">
    <property type="entry name" value="OmpA_C-like"/>
    <property type="match status" value="1"/>
</dbReference>
<evidence type="ECO:0000256" key="1">
    <source>
        <dbReference type="ARBA" id="ARBA00004442"/>
    </source>
</evidence>
<feature type="signal peptide" evidence="6">
    <location>
        <begin position="1"/>
        <end position="21"/>
    </location>
</feature>
<dbReference type="InterPro" id="IPR006665">
    <property type="entry name" value="OmpA-like"/>
</dbReference>
<dbReference type="RefSeq" id="WP_119911233.1">
    <property type="nucleotide sequence ID" value="NZ_QZCH01000017.1"/>
</dbReference>
<evidence type="ECO:0000256" key="4">
    <source>
        <dbReference type="PROSITE-ProRule" id="PRU00473"/>
    </source>
</evidence>
<dbReference type="InterPro" id="IPR036737">
    <property type="entry name" value="OmpA-like_sf"/>
</dbReference>
<evidence type="ECO:0000259" key="7">
    <source>
        <dbReference type="PROSITE" id="PS51123"/>
    </source>
</evidence>
<gene>
    <name evidence="8" type="ORF">D1Z90_13130</name>
</gene>
<dbReference type="OrthoDB" id="7061829at2"/>
<keyword evidence="6" id="KW-0732">Signal</keyword>
<comment type="subcellular location">
    <subcellularLocation>
        <location evidence="1">Cell outer membrane</location>
    </subcellularLocation>
</comment>